<keyword evidence="2" id="KW-1185">Reference proteome</keyword>
<dbReference type="Proteomes" id="UP000186917">
    <property type="component" value="Unassembled WGS sequence"/>
</dbReference>
<dbReference type="RefSeq" id="WP_084206562.1">
    <property type="nucleotide sequence ID" value="NZ_AP017422.1"/>
</dbReference>
<dbReference type="KEGG" id="fln:FLA_2759"/>
<dbReference type="Gene3D" id="3.60.15.10">
    <property type="entry name" value="Ribonuclease Z/Hydroxyacylglutathione hydrolase-like"/>
    <property type="match status" value="1"/>
</dbReference>
<dbReference type="EMBL" id="FTOR01000016">
    <property type="protein sequence ID" value="SIT34435.1"/>
    <property type="molecule type" value="Genomic_DNA"/>
</dbReference>
<accession>A0A173MGW3</accession>
<dbReference type="OrthoDB" id="8441428at2"/>
<protein>
    <submittedName>
        <fullName evidence="1">Glyoxylase, beta-lactamase superfamily II</fullName>
    </submittedName>
</protein>
<sequence length="293" mass="32559">MKNLIATLATGVSLSAPAFSQELPKASVQLAAQAAHVKIYTVVAPPEQFSNTTHVIELPHELVVIDGQFFAPYAWQVKALTDSLHKPVTRFYISHDHPDHYIGFGDAFPDVPVYALAETKAGIEQAGQQTLEQRQKQFGDVIAKKLNLPTHIQQPGTEVIDGVKFIFEVSHDNEAALSLVVKVPEVKAYIAQDIVYNNTHLFISGNSDGWRKALHKIEKEHDYTLILPGHGKPADRSVLKEDLQYLDFVDQALAASKTKEEYKAKLLAAYPGYGGAHLIDIYLAYYLKKDWGK</sequence>
<name>A0A173MGW3_9BACT</name>
<reference evidence="2" key="1">
    <citation type="submission" date="2017-01" db="EMBL/GenBank/DDBJ databases">
        <authorList>
            <person name="Varghese N."/>
            <person name="Submissions S."/>
        </authorList>
    </citation>
    <scope>NUCLEOTIDE SEQUENCE [LARGE SCALE GENOMIC DNA]</scope>
    <source>
        <strain evidence="2">DSM 21054</strain>
    </source>
</reference>
<gene>
    <name evidence="1" type="ORF">SAMN05421788_11656</name>
</gene>
<dbReference type="STRING" id="477680.SAMN05421788_11656"/>
<dbReference type="AlphaFoldDB" id="A0A173MGW3"/>
<organism evidence="1 2">
    <name type="scientific">Filimonas lacunae</name>
    <dbReference type="NCBI Taxonomy" id="477680"/>
    <lineage>
        <taxon>Bacteria</taxon>
        <taxon>Pseudomonadati</taxon>
        <taxon>Bacteroidota</taxon>
        <taxon>Chitinophagia</taxon>
        <taxon>Chitinophagales</taxon>
        <taxon>Chitinophagaceae</taxon>
        <taxon>Filimonas</taxon>
    </lineage>
</organism>
<proteinExistence type="predicted"/>
<dbReference type="InterPro" id="IPR036866">
    <property type="entry name" value="RibonucZ/Hydroxyglut_hydro"/>
</dbReference>
<evidence type="ECO:0000313" key="2">
    <source>
        <dbReference type="Proteomes" id="UP000186917"/>
    </source>
</evidence>
<evidence type="ECO:0000313" key="1">
    <source>
        <dbReference type="EMBL" id="SIT34435.1"/>
    </source>
</evidence>
<dbReference type="SUPFAM" id="SSF56281">
    <property type="entry name" value="Metallo-hydrolase/oxidoreductase"/>
    <property type="match status" value="1"/>
</dbReference>